<name>D8RUX7_SELML</name>
<accession>D8RUX7</accession>
<reference evidence="6 7" key="1">
    <citation type="journal article" date="2011" name="Science">
        <title>The Selaginella genome identifies genetic changes associated with the evolution of vascular plants.</title>
        <authorList>
            <person name="Banks J.A."/>
            <person name="Nishiyama T."/>
            <person name="Hasebe M."/>
            <person name="Bowman J.L."/>
            <person name="Gribskov M."/>
            <person name="dePamphilis C."/>
            <person name="Albert V.A."/>
            <person name="Aono N."/>
            <person name="Aoyama T."/>
            <person name="Ambrose B.A."/>
            <person name="Ashton N.W."/>
            <person name="Axtell M.J."/>
            <person name="Barker E."/>
            <person name="Barker M.S."/>
            <person name="Bennetzen J.L."/>
            <person name="Bonawitz N.D."/>
            <person name="Chapple C."/>
            <person name="Cheng C."/>
            <person name="Correa L.G."/>
            <person name="Dacre M."/>
            <person name="DeBarry J."/>
            <person name="Dreyer I."/>
            <person name="Elias M."/>
            <person name="Engstrom E.M."/>
            <person name="Estelle M."/>
            <person name="Feng L."/>
            <person name="Finet C."/>
            <person name="Floyd S.K."/>
            <person name="Frommer W.B."/>
            <person name="Fujita T."/>
            <person name="Gramzow L."/>
            <person name="Gutensohn M."/>
            <person name="Harholt J."/>
            <person name="Hattori M."/>
            <person name="Heyl A."/>
            <person name="Hirai T."/>
            <person name="Hiwatashi Y."/>
            <person name="Ishikawa M."/>
            <person name="Iwata M."/>
            <person name="Karol K.G."/>
            <person name="Koehler B."/>
            <person name="Kolukisaoglu U."/>
            <person name="Kubo M."/>
            <person name="Kurata T."/>
            <person name="Lalonde S."/>
            <person name="Li K."/>
            <person name="Li Y."/>
            <person name="Litt A."/>
            <person name="Lyons E."/>
            <person name="Manning G."/>
            <person name="Maruyama T."/>
            <person name="Michael T.P."/>
            <person name="Mikami K."/>
            <person name="Miyazaki S."/>
            <person name="Morinaga S."/>
            <person name="Murata T."/>
            <person name="Mueller-Roeber B."/>
            <person name="Nelson D.R."/>
            <person name="Obara M."/>
            <person name="Oguri Y."/>
            <person name="Olmstead R.G."/>
            <person name="Onodera N."/>
            <person name="Petersen B.L."/>
            <person name="Pils B."/>
            <person name="Prigge M."/>
            <person name="Rensing S.A."/>
            <person name="Riano-Pachon D.M."/>
            <person name="Roberts A.W."/>
            <person name="Sato Y."/>
            <person name="Scheller H.V."/>
            <person name="Schulz B."/>
            <person name="Schulz C."/>
            <person name="Shakirov E.V."/>
            <person name="Shibagaki N."/>
            <person name="Shinohara N."/>
            <person name="Shippen D.E."/>
            <person name="Soerensen I."/>
            <person name="Sotooka R."/>
            <person name="Sugimoto N."/>
            <person name="Sugita M."/>
            <person name="Sumikawa N."/>
            <person name="Tanurdzic M."/>
            <person name="Theissen G."/>
            <person name="Ulvskov P."/>
            <person name="Wakazuki S."/>
            <person name="Weng J.K."/>
            <person name="Willats W.W."/>
            <person name="Wipf D."/>
            <person name="Wolf P.G."/>
            <person name="Yang L."/>
            <person name="Zimmer A.D."/>
            <person name="Zhu Q."/>
            <person name="Mitros T."/>
            <person name="Hellsten U."/>
            <person name="Loque D."/>
            <person name="Otillar R."/>
            <person name="Salamov A."/>
            <person name="Schmutz J."/>
            <person name="Shapiro H."/>
            <person name="Lindquist E."/>
            <person name="Lucas S."/>
            <person name="Rokhsar D."/>
            <person name="Grigoriev I.V."/>
        </authorList>
    </citation>
    <scope>NUCLEOTIDE SEQUENCE [LARGE SCALE GENOMIC DNA]</scope>
</reference>
<sequence length="321" mass="35422">MMCAELGFTGHVVVAGPSCYSGMAAGRENAEKSLRASRPRPLQAYAASIVFHETRLPYLLYADDGIGHLAVGVGGHSLRHTQGDACSLSSSPSSHTRWDVTNQASLRQSVRGVTNTQRGHFQRRDLAGHEPRGPSNRDFGHHSCASLESLRPGRFLNAFRSGRCPMEHFDRGIYDILPTRCSSEDIVELLMLLINLFKLWHFVETRSRGLSSRAPVVESMDIAKSAGALLSYDPNLRLPLMPTPEDARIGILSIWNKADLIKISEEELEFLTNGADQMPYLLHTTGLGRLEVEELVTVGKPFDQLGSIFHGNVKRQKSGFS</sequence>
<evidence type="ECO:0000313" key="6">
    <source>
        <dbReference type="EMBL" id="EFJ23858.1"/>
    </source>
</evidence>
<evidence type="ECO:0000256" key="1">
    <source>
        <dbReference type="ARBA" id="ARBA00022679"/>
    </source>
</evidence>
<keyword evidence="1" id="KW-0808">Transferase</keyword>
<feature type="compositionally biased region" description="Polar residues" evidence="5">
    <location>
        <begin position="110"/>
        <end position="119"/>
    </location>
</feature>
<organism evidence="7">
    <name type="scientific">Selaginella moellendorffii</name>
    <name type="common">Spikemoss</name>
    <dbReference type="NCBI Taxonomy" id="88036"/>
    <lineage>
        <taxon>Eukaryota</taxon>
        <taxon>Viridiplantae</taxon>
        <taxon>Streptophyta</taxon>
        <taxon>Embryophyta</taxon>
        <taxon>Tracheophyta</taxon>
        <taxon>Lycopodiopsida</taxon>
        <taxon>Selaginellales</taxon>
        <taxon>Selaginellaceae</taxon>
        <taxon>Selaginella</taxon>
    </lineage>
</organism>
<protein>
    <submittedName>
        <fullName evidence="6">Uncharacterized protein</fullName>
    </submittedName>
</protein>
<keyword evidence="4" id="KW-0067">ATP-binding</keyword>
<dbReference type="InParanoid" id="D8RUX7"/>
<keyword evidence="7" id="KW-1185">Reference proteome</keyword>
<dbReference type="InterPro" id="IPR029056">
    <property type="entry name" value="Ribokinase-like"/>
</dbReference>
<feature type="compositionally biased region" description="Basic and acidic residues" evidence="5">
    <location>
        <begin position="122"/>
        <end position="132"/>
    </location>
</feature>
<dbReference type="EMBL" id="GL377591">
    <property type="protein sequence ID" value="EFJ23858.1"/>
    <property type="molecule type" value="Genomic_DNA"/>
</dbReference>
<dbReference type="InterPro" id="IPR050306">
    <property type="entry name" value="PfkB_Carbo_kinase"/>
</dbReference>
<dbReference type="SUPFAM" id="SSF53613">
    <property type="entry name" value="Ribokinase-like"/>
    <property type="match status" value="1"/>
</dbReference>
<dbReference type="Gramene" id="EFJ23858">
    <property type="protein sequence ID" value="EFJ23858"/>
    <property type="gene ID" value="SELMODRAFT_415073"/>
</dbReference>
<dbReference type="HOGENOM" id="CLU_867128_0_0_1"/>
<keyword evidence="3" id="KW-0418">Kinase</keyword>
<dbReference type="PANTHER" id="PTHR43085">
    <property type="entry name" value="HEXOKINASE FAMILY MEMBER"/>
    <property type="match status" value="1"/>
</dbReference>
<dbReference type="AlphaFoldDB" id="D8RUX7"/>
<dbReference type="KEGG" id="smo:SELMODRAFT_415073"/>
<dbReference type="GO" id="GO:0006000">
    <property type="term" value="P:fructose metabolic process"/>
    <property type="evidence" value="ECO:0000318"/>
    <property type="project" value="GO_Central"/>
</dbReference>
<evidence type="ECO:0000256" key="4">
    <source>
        <dbReference type="ARBA" id="ARBA00022840"/>
    </source>
</evidence>
<evidence type="ECO:0000256" key="2">
    <source>
        <dbReference type="ARBA" id="ARBA00022741"/>
    </source>
</evidence>
<dbReference type="GO" id="GO:0005524">
    <property type="term" value="F:ATP binding"/>
    <property type="evidence" value="ECO:0007669"/>
    <property type="project" value="UniProtKB-KW"/>
</dbReference>
<evidence type="ECO:0000313" key="7">
    <source>
        <dbReference type="Proteomes" id="UP000001514"/>
    </source>
</evidence>
<gene>
    <name evidence="6" type="ORF">SELMODRAFT_415073</name>
</gene>
<dbReference type="Gene3D" id="3.40.1190.20">
    <property type="match status" value="1"/>
</dbReference>
<dbReference type="STRING" id="88036.D8RUX7"/>
<evidence type="ECO:0000256" key="3">
    <source>
        <dbReference type="ARBA" id="ARBA00022777"/>
    </source>
</evidence>
<dbReference type="PANTHER" id="PTHR43085:SF1">
    <property type="entry name" value="PSEUDOURIDINE KINASE-RELATED"/>
    <property type="match status" value="1"/>
</dbReference>
<evidence type="ECO:0000256" key="5">
    <source>
        <dbReference type="SAM" id="MobiDB-lite"/>
    </source>
</evidence>
<dbReference type="Proteomes" id="UP000001514">
    <property type="component" value="Unassembled WGS sequence"/>
</dbReference>
<keyword evidence="2" id="KW-0547">Nucleotide-binding</keyword>
<proteinExistence type="predicted"/>
<feature type="region of interest" description="Disordered" evidence="5">
    <location>
        <begin position="110"/>
        <end position="140"/>
    </location>
</feature>
<dbReference type="GO" id="GO:0016301">
    <property type="term" value="F:kinase activity"/>
    <property type="evidence" value="ECO:0007669"/>
    <property type="project" value="UniProtKB-KW"/>
</dbReference>
<dbReference type="eggNOG" id="KOG2855">
    <property type="taxonomic scope" value="Eukaryota"/>
</dbReference>